<dbReference type="Proteomes" id="UP000276834">
    <property type="component" value="Unassembled WGS sequence"/>
</dbReference>
<gene>
    <name evidence="2" type="ORF">DV515_00004909</name>
</gene>
<organism evidence="2 3">
    <name type="scientific">Chloebia gouldiae</name>
    <name type="common">Gouldian finch</name>
    <name type="synonym">Erythrura gouldiae</name>
    <dbReference type="NCBI Taxonomy" id="44316"/>
    <lineage>
        <taxon>Eukaryota</taxon>
        <taxon>Metazoa</taxon>
        <taxon>Chordata</taxon>
        <taxon>Craniata</taxon>
        <taxon>Vertebrata</taxon>
        <taxon>Euteleostomi</taxon>
        <taxon>Archelosauria</taxon>
        <taxon>Archosauria</taxon>
        <taxon>Dinosauria</taxon>
        <taxon>Saurischia</taxon>
        <taxon>Theropoda</taxon>
        <taxon>Coelurosauria</taxon>
        <taxon>Aves</taxon>
        <taxon>Neognathae</taxon>
        <taxon>Neoaves</taxon>
        <taxon>Telluraves</taxon>
        <taxon>Australaves</taxon>
        <taxon>Passeriformes</taxon>
        <taxon>Passeroidea</taxon>
        <taxon>Passeridae</taxon>
        <taxon>Chloebia</taxon>
    </lineage>
</organism>
<protein>
    <submittedName>
        <fullName evidence="2">Uncharacterized protein</fullName>
    </submittedName>
</protein>
<accession>A0A3L8SPP5</accession>
<comment type="caution">
    <text evidence="2">The sequence shown here is derived from an EMBL/GenBank/DDBJ whole genome shotgun (WGS) entry which is preliminary data.</text>
</comment>
<feature type="non-terminal residue" evidence="2">
    <location>
        <position position="1"/>
    </location>
</feature>
<dbReference type="AlphaFoldDB" id="A0A3L8SPP5"/>
<proteinExistence type="predicted"/>
<feature type="compositionally biased region" description="Polar residues" evidence="1">
    <location>
        <begin position="217"/>
        <end position="232"/>
    </location>
</feature>
<evidence type="ECO:0000313" key="2">
    <source>
        <dbReference type="EMBL" id="RLW05879.1"/>
    </source>
</evidence>
<evidence type="ECO:0000313" key="3">
    <source>
        <dbReference type="Proteomes" id="UP000276834"/>
    </source>
</evidence>
<reference evidence="2 3" key="1">
    <citation type="journal article" date="2018" name="Proc. R. Soc. B">
        <title>A non-coding region near Follistatin controls head colour polymorphism in the Gouldian finch.</title>
        <authorList>
            <person name="Toomey M.B."/>
            <person name="Marques C.I."/>
            <person name="Andrade P."/>
            <person name="Araujo P.M."/>
            <person name="Sabatino S."/>
            <person name="Gazda M.A."/>
            <person name="Afonso S."/>
            <person name="Lopes R.J."/>
            <person name="Corbo J.C."/>
            <person name="Carneiro M."/>
        </authorList>
    </citation>
    <scope>NUCLEOTIDE SEQUENCE [LARGE SCALE GENOMIC DNA]</scope>
    <source>
        <strain evidence="2">Red01</strain>
        <tissue evidence="2">Muscle</tissue>
    </source>
</reference>
<evidence type="ECO:0000256" key="1">
    <source>
        <dbReference type="SAM" id="MobiDB-lite"/>
    </source>
</evidence>
<keyword evidence="3" id="KW-1185">Reference proteome</keyword>
<name>A0A3L8SPP5_CHLGU</name>
<feature type="region of interest" description="Disordered" evidence="1">
    <location>
        <begin position="206"/>
        <end position="232"/>
    </location>
</feature>
<dbReference type="EMBL" id="QUSF01000010">
    <property type="protein sequence ID" value="RLW05879.1"/>
    <property type="molecule type" value="Genomic_DNA"/>
</dbReference>
<sequence length="321" mass="34741">GWLGLPCRQSADSAPQPRVSLAFSRTSESQGGVLLPLSSFLRSDLFRDQSVIQSMCSAYSWKGRLVVMDLSSLSDCDSACEDKLSCSSYALPSVVVVLLSLSWPLSLNADTLSKHSPPALKVGAAFACWFWKWFVAFGSTAEGGLEGMMNSVQALLAWLLDLVQNKGYRSSQGGVCGTCQNEKVIIRVWLGIPAAGAFRSQHSALLKPEEEGGEAQPDQTGDLSITDSKSQSSQRRVSELSCFQLVFLEPEPSLAAGDGHNMTRSAVFAYDGKKEIPLHLFRAVMSAVFPCFIHMFSGQKQKNHLLSVKGIVEAVPQTAVK</sequence>